<dbReference type="Proteomes" id="UP000095200">
    <property type="component" value="Unassembled WGS sequence"/>
</dbReference>
<reference evidence="2" key="1">
    <citation type="submission" date="2016-06" db="EMBL/GenBank/DDBJ databases">
        <title>Draft genome sequence of Desulfoplanes formicivorans strain Pf12B.</title>
        <authorList>
            <person name="Watanabe M."/>
            <person name="Kojima H."/>
            <person name="Fukui M."/>
        </authorList>
    </citation>
    <scope>NUCLEOTIDE SEQUENCE [LARGE SCALE GENOMIC DNA]</scope>
    <source>
        <strain evidence="2">Pf12B</strain>
    </source>
</reference>
<sequence>MQKEAAGLVGSRWDLLRGNQVVDHGAEINRPPCDQVDRKFCERHCCCWHGTWCTCECFHAAGTDGVHRCAWTYDDIRKRAMQDEMEARG</sequence>
<dbReference type="STRING" id="1592317.DPF_0823"/>
<dbReference type="AlphaFoldDB" id="A0A194AFY6"/>
<keyword evidence="2" id="KW-1185">Reference proteome</keyword>
<name>A0A194AFY6_9BACT</name>
<proteinExistence type="predicted"/>
<protein>
    <submittedName>
        <fullName evidence="1">Uncharacterized protein</fullName>
    </submittedName>
</protein>
<accession>A0A194AFY6</accession>
<evidence type="ECO:0000313" key="2">
    <source>
        <dbReference type="Proteomes" id="UP000095200"/>
    </source>
</evidence>
<organism evidence="1 2">
    <name type="scientific">Desulfoplanes formicivorans</name>
    <dbReference type="NCBI Taxonomy" id="1592317"/>
    <lineage>
        <taxon>Bacteria</taxon>
        <taxon>Pseudomonadati</taxon>
        <taxon>Thermodesulfobacteriota</taxon>
        <taxon>Desulfovibrionia</taxon>
        <taxon>Desulfovibrionales</taxon>
        <taxon>Desulfoplanaceae</taxon>
        <taxon>Desulfoplanes</taxon>
    </lineage>
</organism>
<gene>
    <name evidence="1" type="ORF">DPF_0823</name>
</gene>
<evidence type="ECO:0000313" key="1">
    <source>
        <dbReference type="EMBL" id="GAU08120.1"/>
    </source>
</evidence>
<dbReference type="EMBL" id="BDFE01000009">
    <property type="protein sequence ID" value="GAU08120.1"/>
    <property type="molecule type" value="Genomic_DNA"/>
</dbReference>
<comment type="caution">
    <text evidence="1">The sequence shown here is derived from an EMBL/GenBank/DDBJ whole genome shotgun (WGS) entry which is preliminary data.</text>
</comment>